<dbReference type="PANTHER" id="PTHR10024:SF175">
    <property type="entry name" value="C2 DOMAIN-CONTAINING PROTEIN"/>
    <property type="match status" value="1"/>
</dbReference>
<sequence length="430" mass="49450">MIPMPETQWLDVRMPFPDEVKYAILAVSVLLFLIAMAILIWQAQRCCSRTDHLKDSMSSLVTEDSGGQSGGYLNIQSPGLKGEYAQEQVRRLSRCLSLCDSVPASLGRSGSLESLEDQEEEEEVRGSLRFSLYYDQTQALLVVTVLEARDLPLRDFSRSVDPFVRVRLLWARDTEGGDAEEEEEEEEEEDEGERMRAKRKKRSARSGQRLQCVLKEWQSRLVKGSSSPAFGDQFSRTLLEEELPHVTVKLEVQDFDKYSRHGTLGEVRRPLANLNMSYPLDLWQDLQKPRKDLVGEVLLSLKYMPTSQRLEVGVLKIRMISKSSRTDRAVYVRASVQCNQCRLRHQKTATKARWDVTVFNEAMIFLLPDPPVRECSITLNVYEMHPGKKSSKRLIGQLSIGKGRQSEDEHWRLMMRSLRQPIAKWHLLYV</sequence>
<feature type="domain" description="C2" evidence="4">
    <location>
        <begin position="124"/>
        <end position="284"/>
    </location>
</feature>
<keyword evidence="3" id="KW-0812">Transmembrane</keyword>
<dbReference type="FunFam" id="2.60.40.150:FF:000352">
    <property type="entry name" value="Uncharacterized protein"/>
    <property type="match status" value="1"/>
</dbReference>
<evidence type="ECO:0000313" key="6">
    <source>
        <dbReference type="Proteomes" id="UP001591681"/>
    </source>
</evidence>
<dbReference type="CDD" id="cd00276">
    <property type="entry name" value="C2B_Synaptotagmin"/>
    <property type="match status" value="1"/>
</dbReference>
<keyword evidence="3" id="KW-0472">Membrane</keyword>
<gene>
    <name evidence="5" type="ORF">ACEWY4_011408</name>
</gene>
<dbReference type="InterPro" id="IPR035892">
    <property type="entry name" value="C2_domain_sf"/>
</dbReference>
<protein>
    <recommendedName>
        <fullName evidence="4">C2 domain-containing protein</fullName>
    </recommendedName>
</protein>
<dbReference type="SUPFAM" id="SSF49562">
    <property type="entry name" value="C2 domain (Calcium/lipid-binding domain, CaLB)"/>
    <property type="match status" value="2"/>
</dbReference>
<keyword evidence="6" id="KW-1185">Reference proteome</keyword>
<feature type="compositionally biased region" description="Acidic residues" evidence="2">
    <location>
        <begin position="176"/>
        <end position="192"/>
    </location>
</feature>
<evidence type="ECO:0000313" key="5">
    <source>
        <dbReference type="EMBL" id="KAL2094096.1"/>
    </source>
</evidence>
<dbReference type="PROSITE" id="PS50004">
    <property type="entry name" value="C2"/>
    <property type="match status" value="2"/>
</dbReference>
<dbReference type="InterPro" id="IPR000008">
    <property type="entry name" value="C2_dom"/>
</dbReference>
<dbReference type="Proteomes" id="UP001591681">
    <property type="component" value="Unassembled WGS sequence"/>
</dbReference>
<reference evidence="5 6" key="1">
    <citation type="submission" date="2024-09" db="EMBL/GenBank/DDBJ databases">
        <title>A chromosome-level genome assembly of Gray's grenadier anchovy, Coilia grayii.</title>
        <authorList>
            <person name="Fu Z."/>
        </authorList>
    </citation>
    <scope>NUCLEOTIDE SEQUENCE [LARGE SCALE GENOMIC DNA]</scope>
    <source>
        <strain evidence="5">G4</strain>
        <tissue evidence="5">Muscle</tissue>
    </source>
</reference>
<name>A0ABD1K4Y4_9TELE</name>
<evidence type="ECO:0000259" key="4">
    <source>
        <dbReference type="PROSITE" id="PS50004"/>
    </source>
</evidence>
<feature type="domain" description="C2" evidence="4">
    <location>
        <begin position="293"/>
        <end position="426"/>
    </location>
</feature>
<keyword evidence="3" id="KW-1133">Transmembrane helix</keyword>
<dbReference type="EMBL" id="JBHFQA010000009">
    <property type="protein sequence ID" value="KAL2094096.1"/>
    <property type="molecule type" value="Genomic_DNA"/>
</dbReference>
<feature type="transmembrane region" description="Helical" evidence="3">
    <location>
        <begin position="20"/>
        <end position="41"/>
    </location>
</feature>
<dbReference type="Pfam" id="PF00168">
    <property type="entry name" value="C2"/>
    <property type="match status" value="3"/>
</dbReference>
<feature type="region of interest" description="Disordered" evidence="2">
    <location>
        <begin position="175"/>
        <end position="202"/>
    </location>
</feature>
<dbReference type="PANTHER" id="PTHR10024">
    <property type="entry name" value="SYNAPTOTAGMIN"/>
    <property type="match status" value="1"/>
</dbReference>
<comment type="caution">
    <text evidence="5">The sequence shown here is derived from an EMBL/GenBank/DDBJ whole genome shotgun (WGS) entry which is preliminary data.</text>
</comment>
<organism evidence="5 6">
    <name type="scientific">Coilia grayii</name>
    <name type="common">Gray's grenadier anchovy</name>
    <dbReference type="NCBI Taxonomy" id="363190"/>
    <lineage>
        <taxon>Eukaryota</taxon>
        <taxon>Metazoa</taxon>
        <taxon>Chordata</taxon>
        <taxon>Craniata</taxon>
        <taxon>Vertebrata</taxon>
        <taxon>Euteleostomi</taxon>
        <taxon>Actinopterygii</taxon>
        <taxon>Neopterygii</taxon>
        <taxon>Teleostei</taxon>
        <taxon>Clupei</taxon>
        <taxon>Clupeiformes</taxon>
        <taxon>Clupeoidei</taxon>
        <taxon>Engraulidae</taxon>
        <taxon>Coilinae</taxon>
        <taxon>Coilia</taxon>
    </lineage>
</organism>
<dbReference type="Gene3D" id="2.60.40.150">
    <property type="entry name" value="C2 domain"/>
    <property type="match status" value="2"/>
</dbReference>
<dbReference type="AlphaFoldDB" id="A0ABD1K4Y4"/>
<evidence type="ECO:0000256" key="3">
    <source>
        <dbReference type="SAM" id="Phobius"/>
    </source>
</evidence>
<comment type="similarity">
    <text evidence="1">Belongs to the synaptotagmin family.</text>
</comment>
<evidence type="ECO:0000256" key="2">
    <source>
        <dbReference type="SAM" id="MobiDB-lite"/>
    </source>
</evidence>
<proteinExistence type="inferred from homology"/>
<evidence type="ECO:0000256" key="1">
    <source>
        <dbReference type="ARBA" id="ARBA00006996"/>
    </source>
</evidence>
<dbReference type="SMART" id="SM00239">
    <property type="entry name" value="C2"/>
    <property type="match status" value="2"/>
</dbReference>
<accession>A0ABD1K4Y4</accession>